<dbReference type="AlphaFoldDB" id="A0AAQ3UV71"/>
<dbReference type="EMBL" id="CP144754">
    <property type="protein sequence ID" value="WVZ96797.1"/>
    <property type="molecule type" value="Genomic_DNA"/>
</dbReference>
<keyword evidence="2" id="KW-0472">Membrane</keyword>
<feature type="transmembrane region" description="Helical" evidence="2">
    <location>
        <begin position="271"/>
        <end position="293"/>
    </location>
</feature>
<feature type="compositionally biased region" description="Polar residues" evidence="1">
    <location>
        <begin position="1"/>
        <end position="12"/>
    </location>
</feature>
<dbReference type="Proteomes" id="UP001341281">
    <property type="component" value="Chromosome 10"/>
</dbReference>
<reference evidence="3 4" key="1">
    <citation type="submission" date="2024-02" db="EMBL/GenBank/DDBJ databases">
        <title>High-quality chromosome-scale genome assembly of Pensacola bahiagrass (Paspalum notatum Flugge var. saurae).</title>
        <authorList>
            <person name="Vega J.M."/>
            <person name="Podio M."/>
            <person name="Orjuela J."/>
            <person name="Siena L.A."/>
            <person name="Pessino S.C."/>
            <person name="Combes M.C."/>
            <person name="Mariac C."/>
            <person name="Albertini E."/>
            <person name="Pupilli F."/>
            <person name="Ortiz J.P.A."/>
            <person name="Leblanc O."/>
        </authorList>
    </citation>
    <scope>NUCLEOTIDE SEQUENCE [LARGE SCALE GENOMIC DNA]</scope>
    <source>
        <strain evidence="3">R1</strain>
        <tissue evidence="3">Leaf</tissue>
    </source>
</reference>
<evidence type="ECO:0000256" key="1">
    <source>
        <dbReference type="SAM" id="MobiDB-lite"/>
    </source>
</evidence>
<keyword evidence="2" id="KW-0812">Transmembrane</keyword>
<name>A0AAQ3UV71_PASNO</name>
<organism evidence="3 4">
    <name type="scientific">Paspalum notatum var. saurae</name>
    <dbReference type="NCBI Taxonomy" id="547442"/>
    <lineage>
        <taxon>Eukaryota</taxon>
        <taxon>Viridiplantae</taxon>
        <taxon>Streptophyta</taxon>
        <taxon>Embryophyta</taxon>
        <taxon>Tracheophyta</taxon>
        <taxon>Spermatophyta</taxon>
        <taxon>Magnoliopsida</taxon>
        <taxon>Liliopsida</taxon>
        <taxon>Poales</taxon>
        <taxon>Poaceae</taxon>
        <taxon>PACMAD clade</taxon>
        <taxon>Panicoideae</taxon>
        <taxon>Andropogonodae</taxon>
        <taxon>Paspaleae</taxon>
        <taxon>Paspalinae</taxon>
        <taxon>Paspalum</taxon>
    </lineage>
</organism>
<gene>
    <name evidence="3" type="ORF">U9M48_042388</name>
</gene>
<feature type="region of interest" description="Disordered" evidence="1">
    <location>
        <begin position="1"/>
        <end position="144"/>
    </location>
</feature>
<feature type="compositionally biased region" description="Polar residues" evidence="1">
    <location>
        <begin position="131"/>
        <end position="142"/>
    </location>
</feature>
<evidence type="ECO:0000313" key="3">
    <source>
        <dbReference type="EMBL" id="WVZ96797.1"/>
    </source>
</evidence>
<keyword evidence="4" id="KW-1185">Reference proteome</keyword>
<feature type="non-terminal residue" evidence="3">
    <location>
        <position position="342"/>
    </location>
</feature>
<proteinExistence type="predicted"/>
<evidence type="ECO:0000256" key="2">
    <source>
        <dbReference type="SAM" id="Phobius"/>
    </source>
</evidence>
<accession>A0AAQ3UV71</accession>
<protein>
    <submittedName>
        <fullName evidence="3">Uncharacterized protein</fullName>
    </submittedName>
</protein>
<keyword evidence="2" id="KW-1133">Transmembrane helix</keyword>
<sequence length="342" mass="38602">GQASIQSQSPSVFPTLAPFPSRSPDEPPPPPPESAAGKRDSGLWPLDPDRKRRVSSPPPRACAPAGLERISAANERKTGSSKRKSAIFRAEREGDHGAPSSQRQTRSAYGHGQQAHLAYDEDSSSSVSSVQWPPQGTVNPYGTSPPEGGFLWPLPGKANPVLSWAITTLPYMEYSGMLPHGYPHSPYRSLCMCICHCNHTKLRMCNWHSNHLVSRIRTRDHQERDTRRSEECRYSFHPFHTNFQIQRLCLSTSLDGLWMHSVVGLMCALDLFGWISVYYVVIIGLWTLAFGLLTNCNNFNGLWTMYVWTLNMNYVWRPFDEWHNFFKPSRGFDAEVLPRASP</sequence>
<evidence type="ECO:0000313" key="4">
    <source>
        <dbReference type="Proteomes" id="UP001341281"/>
    </source>
</evidence>